<gene>
    <name evidence="2" type="ORF">GOMPHAMPRED_004195</name>
</gene>
<protein>
    <submittedName>
        <fullName evidence="2">Uncharacterized protein</fullName>
    </submittedName>
</protein>
<keyword evidence="3" id="KW-1185">Reference proteome</keyword>
<feature type="signal peptide" evidence="1">
    <location>
        <begin position="1"/>
        <end position="18"/>
    </location>
</feature>
<name>A0A8H3IFZ8_9LECA</name>
<dbReference type="AlphaFoldDB" id="A0A8H3IFZ8"/>
<keyword evidence="1" id="KW-0732">Signal</keyword>
<evidence type="ECO:0000313" key="2">
    <source>
        <dbReference type="EMBL" id="CAF9926632.1"/>
    </source>
</evidence>
<accession>A0A8H3IFZ8</accession>
<proteinExistence type="predicted"/>
<dbReference type="Proteomes" id="UP000664169">
    <property type="component" value="Unassembled WGS sequence"/>
</dbReference>
<comment type="caution">
    <text evidence="2">The sequence shown here is derived from an EMBL/GenBank/DDBJ whole genome shotgun (WGS) entry which is preliminary data.</text>
</comment>
<organism evidence="2 3">
    <name type="scientific">Gomphillus americanus</name>
    <dbReference type="NCBI Taxonomy" id="1940652"/>
    <lineage>
        <taxon>Eukaryota</taxon>
        <taxon>Fungi</taxon>
        <taxon>Dikarya</taxon>
        <taxon>Ascomycota</taxon>
        <taxon>Pezizomycotina</taxon>
        <taxon>Lecanoromycetes</taxon>
        <taxon>OSLEUM clade</taxon>
        <taxon>Ostropomycetidae</taxon>
        <taxon>Ostropales</taxon>
        <taxon>Graphidaceae</taxon>
        <taxon>Gomphilloideae</taxon>
        <taxon>Gomphillus</taxon>
    </lineage>
</organism>
<evidence type="ECO:0000313" key="3">
    <source>
        <dbReference type="Proteomes" id="UP000664169"/>
    </source>
</evidence>
<feature type="chain" id="PRO_5034995234" evidence="1">
    <location>
        <begin position="19"/>
        <end position="191"/>
    </location>
</feature>
<reference evidence="2" key="1">
    <citation type="submission" date="2021-03" db="EMBL/GenBank/DDBJ databases">
        <authorList>
            <person name="Tagirdzhanova G."/>
        </authorList>
    </citation>
    <scope>NUCLEOTIDE SEQUENCE</scope>
</reference>
<evidence type="ECO:0000256" key="1">
    <source>
        <dbReference type="SAM" id="SignalP"/>
    </source>
</evidence>
<sequence>MQTLTLLSLALLPVATLAQNADLYARYFDLAASDDLDVSLQARDADPWAYSDVDIDDLFARSDDEELSTIYARELLDDDEFLNMLLARDTLTPIPKGHLVADEAMHNLAENSQQARLEAFQNTVKAGNWHHRKVNAQYDHQAHGHSDAPLRIAKAMHNHYSKAAGNAAAQRDAPAKLAAAGVQRVQRRGFE</sequence>
<dbReference type="EMBL" id="CAJPDQ010000025">
    <property type="protein sequence ID" value="CAF9926632.1"/>
    <property type="molecule type" value="Genomic_DNA"/>
</dbReference>